<dbReference type="PANTHER" id="PTHR46250:SF18">
    <property type="entry name" value="MYB_SANT-LIKE DOMAIN-CONTAINING PROTEIN"/>
    <property type="match status" value="1"/>
</dbReference>
<reference evidence="4" key="1">
    <citation type="submission" date="2022-02" db="EMBL/GenBank/DDBJ databases">
        <authorList>
            <person name="Henning P.M."/>
            <person name="McCubbin A.G."/>
            <person name="Shore J.S."/>
        </authorList>
    </citation>
    <scope>NUCLEOTIDE SEQUENCE</scope>
    <source>
        <strain evidence="4">F60SS</strain>
        <tissue evidence="4">Leaves</tissue>
    </source>
</reference>
<dbReference type="AlphaFoldDB" id="A0A9Q0FJ66"/>
<feature type="region of interest" description="Disordered" evidence="2">
    <location>
        <begin position="186"/>
        <end position="209"/>
    </location>
</feature>
<accession>A0A9Q0FJ66</accession>
<keyword evidence="5" id="KW-1185">Reference proteome</keyword>
<evidence type="ECO:0000313" key="4">
    <source>
        <dbReference type="EMBL" id="KAJ4832422.1"/>
    </source>
</evidence>
<proteinExistence type="predicted"/>
<protein>
    <recommendedName>
        <fullName evidence="3">Myb/SANT-like domain-containing protein</fullName>
    </recommendedName>
</protein>
<keyword evidence="1" id="KW-0175">Coiled coil</keyword>
<feature type="compositionally biased region" description="Low complexity" evidence="2">
    <location>
        <begin position="193"/>
        <end position="203"/>
    </location>
</feature>
<dbReference type="OrthoDB" id="908825at2759"/>
<dbReference type="InterPro" id="IPR024752">
    <property type="entry name" value="Myb/SANT-like_dom"/>
</dbReference>
<name>A0A9Q0FJ66_9ROSI</name>
<organism evidence="4 5">
    <name type="scientific">Turnera subulata</name>
    <dbReference type="NCBI Taxonomy" id="218843"/>
    <lineage>
        <taxon>Eukaryota</taxon>
        <taxon>Viridiplantae</taxon>
        <taxon>Streptophyta</taxon>
        <taxon>Embryophyta</taxon>
        <taxon>Tracheophyta</taxon>
        <taxon>Spermatophyta</taxon>
        <taxon>Magnoliopsida</taxon>
        <taxon>eudicotyledons</taxon>
        <taxon>Gunneridae</taxon>
        <taxon>Pentapetalae</taxon>
        <taxon>rosids</taxon>
        <taxon>fabids</taxon>
        <taxon>Malpighiales</taxon>
        <taxon>Passifloraceae</taxon>
        <taxon>Turnera</taxon>
    </lineage>
</organism>
<dbReference type="EMBL" id="JAKUCV010005137">
    <property type="protein sequence ID" value="KAJ4832422.1"/>
    <property type="molecule type" value="Genomic_DNA"/>
</dbReference>
<feature type="coiled-coil region" evidence="1">
    <location>
        <begin position="242"/>
        <end position="269"/>
    </location>
</feature>
<dbReference type="Proteomes" id="UP001141552">
    <property type="component" value="Unassembled WGS sequence"/>
</dbReference>
<reference evidence="4" key="2">
    <citation type="journal article" date="2023" name="Plants (Basel)">
        <title>Annotation of the Turnera subulata (Passifloraceae) Draft Genome Reveals the S-Locus Evolved after the Divergence of Turneroideae from Passifloroideae in a Stepwise Manner.</title>
        <authorList>
            <person name="Henning P.M."/>
            <person name="Roalson E.H."/>
            <person name="Mir W."/>
            <person name="McCubbin A.G."/>
            <person name="Shore J.S."/>
        </authorList>
    </citation>
    <scope>NUCLEOTIDE SEQUENCE</scope>
    <source>
        <strain evidence="4">F60SS</strain>
    </source>
</reference>
<feature type="domain" description="Myb/SANT-like" evidence="3">
    <location>
        <begin position="9"/>
        <end position="97"/>
    </location>
</feature>
<comment type="caution">
    <text evidence="4">The sequence shown here is derived from an EMBL/GenBank/DDBJ whole genome shotgun (WGS) entry which is preliminary data.</text>
</comment>
<evidence type="ECO:0000313" key="5">
    <source>
        <dbReference type="Proteomes" id="UP001141552"/>
    </source>
</evidence>
<sequence length="311" mass="35563">MGDKPDRRQWTKEEVDTLIYVLEDLVVGGFKADAGQFKPGTYGMILAKIKEKIPDVPAMNENHVRNKMKKLRERYTSCYEMLQCSGFAWDDVKQCVAVDSIEVLSTYKKKNPKAKYQAWSPFPEYERLCHIFGHDHATGVIQINQRRERGKCLAEQQQEQQANETADEDDGVAPTENVAENATESHLNMHHTSSASASDASVSTRRGKRAREIDPFGDLVKTMKDFVIDSKEEGVKICETMAEKKHKGAEKEEQEIDELEAILNELERLQVPMKTVMGAVYRMQVEPKHIKLFWRLRDSAKVEWAEKLASV</sequence>
<dbReference type="PANTHER" id="PTHR46250">
    <property type="entry name" value="MYB/SANT-LIKE DNA-BINDING DOMAIN PROTEIN-RELATED"/>
    <property type="match status" value="1"/>
</dbReference>
<evidence type="ECO:0000259" key="3">
    <source>
        <dbReference type="Pfam" id="PF12776"/>
    </source>
</evidence>
<dbReference type="Pfam" id="PF12776">
    <property type="entry name" value="Myb_DNA-bind_3"/>
    <property type="match status" value="1"/>
</dbReference>
<evidence type="ECO:0000256" key="1">
    <source>
        <dbReference type="SAM" id="Coils"/>
    </source>
</evidence>
<evidence type="ECO:0000256" key="2">
    <source>
        <dbReference type="SAM" id="MobiDB-lite"/>
    </source>
</evidence>
<gene>
    <name evidence="4" type="ORF">Tsubulata_026339</name>
</gene>